<proteinExistence type="predicted"/>
<feature type="chain" id="PRO_5045054095" evidence="2">
    <location>
        <begin position="28"/>
        <end position="456"/>
    </location>
</feature>
<gene>
    <name evidence="3" type="ORF">P3G67_15015</name>
</gene>
<evidence type="ECO:0000313" key="4">
    <source>
        <dbReference type="Proteomes" id="UP001216579"/>
    </source>
</evidence>
<organism evidence="3 4">
    <name type="scientific">Streptomyces silvisoli</name>
    <dbReference type="NCBI Taxonomy" id="3034235"/>
    <lineage>
        <taxon>Bacteria</taxon>
        <taxon>Bacillati</taxon>
        <taxon>Actinomycetota</taxon>
        <taxon>Actinomycetes</taxon>
        <taxon>Kitasatosporales</taxon>
        <taxon>Streptomycetaceae</taxon>
        <taxon>Streptomyces</taxon>
    </lineage>
</organism>
<keyword evidence="4" id="KW-1185">Reference proteome</keyword>
<evidence type="ECO:0000256" key="2">
    <source>
        <dbReference type="SAM" id="SignalP"/>
    </source>
</evidence>
<evidence type="ECO:0000256" key="1">
    <source>
        <dbReference type="SAM" id="MobiDB-lite"/>
    </source>
</evidence>
<sequence>MAVSWRRVAVPAAALGVLVPAALGAHALLPSLDDSGHSAVAADAGPSAPATPDAPLDAPVDSADTGAGVAETPGNSPSAEGVSAPIRLASYDAQGHRAVLDTPKTASVRTGDVIASAPNRKAPSGALFKVAKVVRSAKGRTEVATAPASISELLGDQRVDRRTLLAPRQLRVRPLSAGVTTKGGPVQAPATPTPSPSAPAAPQRPTLRLALNVPLPKDIAATDRSPARLAGEVDFSPELIFQYERRGARDIRPERAAVGLGGTYGYGWSLHGTAPGHVDTGTVSVPLAAVTGQYTFWVGPVPVVVSAEVTFSYRFTADGRIVLDAERRTTGSFTVGARYDRAQGWQPLHEVDQRTDGGQPRIAGAATATARIGAQASVFLYGAAGVGGDLSVYLKGRASGSGDARPAWALYAGYDLSTQLTLRLRIFGIELVDLRTTPFALHDERRLCGQGNPANV</sequence>
<dbReference type="Proteomes" id="UP001216579">
    <property type="component" value="Unassembled WGS sequence"/>
</dbReference>
<evidence type="ECO:0000313" key="3">
    <source>
        <dbReference type="EMBL" id="MDF3290534.1"/>
    </source>
</evidence>
<dbReference type="RefSeq" id="WP_276093937.1">
    <property type="nucleotide sequence ID" value="NZ_JARJBC010000008.1"/>
</dbReference>
<name>A0ABT5ZL43_9ACTN</name>
<reference evidence="3 4" key="1">
    <citation type="submission" date="2023-03" db="EMBL/GenBank/DDBJ databases">
        <title>Draft genome sequence of Streptomyces sp. RB6PN23 isolated from peat swamp forest in Thailand.</title>
        <authorList>
            <person name="Klaysubun C."/>
            <person name="Duangmal K."/>
        </authorList>
    </citation>
    <scope>NUCLEOTIDE SEQUENCE [LARGE SCALE GENOMIC DNA]</scope>
    <source>
        <strain evidence="3 4">RB6PN23</strain>
    </source>
</reference>
<feature type="signal peptide" evidence="2">
    <location>
        <begin position="1"/>
        <end position="27"/>
    </location>
</feature>
<feature type="region of interest" description="Disordered" evidence="1">
    <location>
        <begin position="38"/>
        <end position="81"/>
    </location>
</feature>
<dbReference type="EMBL" id="JARJBC010000008">
    <property type="protein sequence ID" value="MDF3290534.1"/>
    <property type="molecule type" value="Genomic_DNA"/>
</dbReference>
<accession>A0ABT5ZL43</accession>
<feature type="compositionally biased region" description="Low complexity" evidence="1">
    <location>
        <begin position="38"/>
        <end position="61"/>
    </location>
</feature>
<feature type="region of interest" description="Disordered" evidence="1">
    <location>
        <begin position="176"/>
        <end position="203"/>
    </location>
</feature>
<protein>
    <submittedName>
        <fullName evidence="3">Uncharacterized protein</fullName>
    </submittedName>
</protein>
<comment type="caution">
    <text evidence="3">The sequence shown here is derived from an EMBL/GenBank/DDBJ whole genome shotgun (WGS) entry which is preliminary data.</text>
</comment>
<keyword evidence="2" id="KW-0732">Signal</keyword>